<protein>
    <submittedName>
        <fullName evidence="6">Uncharacterized protein</fullName>
    </submittedName>
</protein>
<evidence type="ECO:0000256" key="5">
    <source>
        <dbReference type="ARBA" id="ARBA00023235"/>
    </source>
</evidence>
<comment type="similarity">
    <text evidence="2">Belongs to the enoyl-CoA hydratase/isomerase family.</text>
</comment>
<keyword evidence="5" id="KW-0413">Isomerase</keyword>
<dbReference type="PANTHER" id="PTHR43149:SF1">
    <property type="entry name" value="DELTA(3,5)-DELTA(2,4)-DIENOYL-COA ISOMERASE, MITOCHONDRIAL"/>
    <property type="match status" value="1"/>
</dbReference>
<evidence type="ECO:0000256" key="2">
    <source>
        <dbReference type="ARBA" id="ARBA00005254"/>
    </source>
</evidence>
<evidence type="ECO:0000256" key="4">
    <source>
        <dbReference type="ARBA" id="ARBA00023098"/>
    </source>
</evidence>
<keyword evidence="4" id="KW-0443">Lipid metabolism</keyword>
<comment type="caution">
    <text evidence="6">The sequence shown here is derived from an EMBL/GenBank/DDBJ whole genome shotgun (WGS) entry which is preliminary data.</text>
</comment>
<sequence length="308" mass="33114">MGEAPNLPNNVMSPKPVSKPVITPPEAYANYKHFNVTVPAPGVAHVEINRPEKLNAFYKLMWDEYGSIFDRLSGDSSVRCIVLSGAGEKAFTAGLDLEMNMEMVGGRAKGDEEAPVDPARKAWALRKHIQEFQDAISAAERCDKPVISVLHGFSLGLAIDIACATDIRICASSTTFAVKEVDIGLAADIGTLSRLPKVVGSLSWVKDVTMTARFFGAEEALRVGLVSAVYGSKKEALEAAMRLGVTLAGKSPVAVQSTKALVNYSVGRSVQEGLLYTQSWNASALQTQDVPNAIKATMQRKKPTFSKL</sequence>
<dbReference type="InterPro" id="IPR045002">
    <property type="entry name" value="Ech1-like"/>
</dbReference>
<keyword evidence="7" id="KW-1185">Reference proteome</keyword>
<gene>
    <name evidence="6" type="ORF">Q9L58_001581</name>
</gene>
<comment type="pathway">
    <text evidence="1">Lipid metabolism; fatty acid beta-oxidation.</text>
</comment>
<evidence type="ECO:0000256" key="3">
    <source>
        <dbReference type="ARBA" id="ARBA00022832"/>
    </source>
</evidence>
<dbReference type="InterPro" id="IPR001753">
    <property type="entry name" value="Enoyl-CoA_hydra/iso"/>
</dbReference>
<dbReference type="SUPFAM" id="SSF52096">
    <property type="entry name" value="ClpP/crotonase"/>
    <property type="match status" value="1"/>
</dbReference>
<keyword evidence="3" id="KW-0276">Fatty acid metabolism</keyword>
<dbReference type="Gene3D" id="1.10.12.10">
    <property type="entry name" value="Lyase 2-enoyl-coa Hydratase, Chain A, domain 2"/>
    <property type="match status" value="1"/>
</dbReference>
<dbReference type="Proteomes" id="UP001447188">
    <property type="component" value="Unassembled WGS sequence"/>
</dbReference>
<dbReference type="EMBL" id="JBBBZM010000012">
    <property type="protein sequence ID" value="KAL0639354.1"/>
    <property type="molecule type" value="Genomic_DNA"/>
</dbReference>
<dbReference type="Gene3D" id="3.90.226.10">
    <property type="entry name" value="2-enoyl-CoA Hydratase, Chain A, domain 1"/>
    <property type="match status" value="1"/>
</dbReference>
<proteinExistence type="inferred from homology"/>
<evidence type="ECO:0000256" key="1">
    <source>
        <dbReference type="ARBA" id="ARBA00005005"/>
    </source>
</evidence>
<dbReference type="Pfam" id="PF00378">
    <property type="entry name" value="ECH_1"/>
    <property type="match status" value="1"/>
</dbReference>
<dbReference type="PANTHER" id="PTHR43149">
    <property type="entry name" value="ENOYL-COA HYDRATASE"/>
    <property type="match status" value="1"/>
</dbReference>
<name>A0ABR3GTV4_9PEZI</name>
<reference evidence="6 7" key="1">
    <citation type="submission" date="2024-02" db="EMBL/GenBank/DDBJ databases">
        <title>Discinaceae phylogenomics.</title>
        <authorList>
            <person name="Dirks A.C."/>
            <person name="James T.Y."/>
        </authorList>
    </citation>
    <scope>NUCLEOTIDE SEQUENCE [LARGE SCALE GENOMIC DNA]</scope>
    <source>
        <strain evidence="6 7">ACD0624</strain>
    </source>
</reference>
<dbReference type="CDD" id="cd06558">
    <property type="entry name" value="crotonase-like"/>
    <property type="match status" value="1"/>
</dbReference>
<organism evidence="6 7">
    <name type="scientific">Discina gigas</name>
    <dbReference type="NCBI Taxonomy" id="1032678"/>
    <lineage>
        <taxon>Eukaryota</taxon>
        <taxon>Fungi</taxon>
        <taxon>Dikarya</taxon>
        <taxon>Ascomycota</taxon>
        <taxon>Pezizomycotina</taxon>
        <taxon>Pezizomycetes</taxon>
        <taxon>Pezizales</taxon>
        <taxon>Discinaceae</taxon>
        <taxon>Discina</taxon>
    </lineage>
</organism>
<evidence type="ECO:0000313" key="7">
    <source>
        <dbReference type="Proteomes" id="UP001447188"/>
    </source>
</evidence>
<dbReference type="InterPro" id="IPR014748">
    <property type="entry name" value="Enoyl-CoA_hydra_C"/>
</dbReference>
<accession>A0ABR3GTV4</accession>
<evidence type="ECO:0000313" key="6">
    <source>
        <dbReference type="EMBL" id="KAL0639354.1"/>
    </source>
</evidence>
<dbReference type="InterPro" id="IPR029045">
    <property type="entry name" value="ClpP/crotonase-like_dom_sf"/>
</dbReference>